<dbReference type="Proteomes" id="UP000773614">
    <property type="component" value="Unassembled WGS sequence"/>
</dbReference>
<protein>
    <submittedName>
        <fullName evidence="2">Uncharacterized protein</fullName>
    </submittedName>
</protein>
<name>A0A964TAV0_9HYPH</name>
<feature type="region of interest" description="Disordered" evidence="1">
    <location>
        <begin position="113"/>
        <end position="144"/>
    </location>
</feature>
<reference evidence="2" key="1">
    <citation type="submission" date="2019-03" db="EMBL/GenBank/DDBJ databases">
        <title>Afifella sp. nov., isolated from activated sludge.</title>
        <authorList>
            <person name="Li Q."/>
            <person name="Liu Y."/>
        </authorList>
    </citation>
    <scope>NUCLEOTIDE SEQUENCE</scope>
    <source>
        <strain evidence="2">L72</strain>
    </source>
</reference>
<dbReference type="AlphaFoldDB" id="A0A964TAV0"/>
<evidence type="ECO:0000313" key="3">
    <source>
        <dbReference type="Proteomes" id="UP000773614"/>
    </source>
</evidence>
<evidence type="ECO:0000313" key="2">
    <source>
        <dbReference type="EMBL" id="MYZ50457.1"/>
    </source>
</evidence>
<dbReference type="EMBL" id="SPKJ01000177">
    <property type="protein sequence ID" value="MYZ50457.1"/>
    <property type="molecule type" value="Genomic_DNA"/>
</dbReference>
<gene>
    <name evidence="2" type="ORF">E4O86_22415</name>
</gene>
<feature type="compositionally biased region" description="Basic and acidic residues" evidence="1">
    <location>
        <begin position="117"/>
        <end position="136"/>
    </location>
</feature>
<dbReference type="RefSeq" id="WP_161142774.1">
    <property type="nucleotide sequence ID" value="NZ_SPKJ01000177.1"/>
</dbReference>
<organism evidence="2 3">
    <name type="scientific">Propylenella binzhouense</name>
    <dbReference type="NCBI Taxonomy" id="2555902"/>
    <lineage>
        <taxon>Bacteria</taxon>
        <taxon>Pseudomonadati</taxon>
        <taxon>Pseudomonadota</taxon>
        <taxon>Alphaproteobacteria</taxon>
        <taxon>Hyphomicrobiales</taxon>
        <taxon>Propylenellaceae</taxon>
        <taxon>Propylenella</taxon>
    </lineage>
</organism>
<sequence length="144" mass="15075">MAKKKKMKSAMPKKIAGVKIPKKVRKGAVGQFVASPAGQAMIGEMLLAALAAIRKGGKGSKLGIAARHPAAAAELGASRAADLGSDAMEALRERTASLSEAFGEAARHFMDSVSADADDRGGSWRDEREAASGRERARGHRRAH</sequence>
<evidence type="ECO:0000256" key="1">
    <source>
        <dbReference type="SAM" id="MobiDB-lite"/>
    </source>
</evidence>
<comment type="caution">
    <text evidence="2">The sequence shown here is derived from an EMBL/GenBank/DDBJ whole genome shotgun (WGS) entry which is preliminary data.</text>
</comment>
<keyword evidence="3" id="KW-1185">Reference proteome</keyword>
<accession>A0A964TAV0</accession>
<proteinExistence type="predicted"/>